<evidence type="ECO:0000313" key="11">
    <source>
        <dbReference type="EMBL" id="EGH49673.1"/>
    </source>
</evidence>
<keyword evidence="7 9" id="KW-0807">Transducer</keyword>
<dbReference type="GO" id="GO:0005886">
    <property type="term" value="C:plasma membrane"/>
    <property type="evidence" value="ECO:0007669"/>
    <property type="project" value="UniProtKB-SubCell"/>
</dbReference>
<keyword evidence="2" id="KW-1003">Cell membrane</keyword>
<evidence type="ECO:0000256" key="4">
    <source>
        <dbReference type="ARBA" id="ARBA00022692"/>
    </source>
</evidence>
<evidence type="ECO:0000256" key="1">
    <source>
        <dbReference type="ARBA" id="ARBA00004236"/>
    </source>
</evidence>
<dbReference type="PRINTS" id="PR00260">
    <property type="entry name" value="CHEMTRNSDUCR"/>
</dbReference>
<dbReference type="InterPro" id="IPR004089">
    <property type="entry name" value="MCPsignal_dom"/>
</dbReference>
<sequence length="39" mass="3968">GVITSIADQTNLLALNAAIEAARAGEQGRGFAVVADEVR</sequence>
<evidence type="ECO:0000256" key="9">
    <source>
        <dbReference type="PROSITE-ProRule" id="PRU00284"/>
    </source>
</evidence>
<dbReference type="InterPro" id="IPR004090">
    <property type="entry name" value="Chemotax_Me-accpt_rcpt"/>
</dbReference>
<proteinExistence type="inferred from homology"/>
<keyword evidence="4" id="KW-0812">Transmembrane</keyword>
<evidence type="ECO:0000313" key="12">
    <source>
        <dbReference type="Proteomes" id="UP000004986"/>
    </source>
</evidence>
<dbReference type="PROSITE" id="PS50111">
    <property type="entry name" value="CHEMOTAXIS_TRANSDUC_2"/>
    <property type="match status" value="1"/>
</dbReference>
<dbReference type="SUPFAM" id="SSF58104">
    <property type="entry name" value="Methyl-accepting chemotaxis protein (MCP) signaling domain"/>
    <property type="match status" value="1"/>
</dbReference>
<dbReference type="Gene3D" id="1.10.287.950">
    <property type="entry name" value="Methyl-accepting chemotaxis protein"/>
    <property type="match status" value="1"/>
</dbReference>
<evidence type="ECO:0000256" key="3">
    <source>
        <dbReference type="ARBA" id="ARBA00022481"/>
    </source>
</evidence>
<dbReference type="PANTHER" id="PTHR32089:SF112">
    <property type="entry name" value="LYSOZYME-LIKE PROTEIN-RELATED"/>
    <property type="match status" value="1"/>
</dbReference>
<dbReference type="EMBL" id="AEAI01004568">
    <property type="protein sequence ID" value="EGH49673.1"/>
    <property type="molecule type" value="Genomic_DNA"/>
</dbReference>
<organism evidence="11 12">
    <name type="scientific">Pseudomonas syringae pv. pisi str. 1704B</name>
    <dbReference type="NCBI Taxonomy" id="629263"/>
    <lineage>
        <taxon>Bacteria</taxon>
        <taxon>Pseudomonadati</taxon>
        <taxon>Pseudomonadota</taxon>
        <taxon>Gammaproteobacteria</taxon>
        <taxon>Pseudomonadales</taxon>
        <taxon>Pseudomonadaceae</taxon>
        <taxon>Pseudomonas</taxon>
        <taxon>Pseudomonas syringae</taxon>
    </lineage>
</organism>
<keyword evidence="12" id="KW-1185">Reference proteome</keyword>
<keyword evidence="6" id="KW-0472">Membrane</keyword>
<evidence type="ECO:0000256" key="5">
    <source>
        <dbReference type="ARBA" id="ARBA00022989"/>
    </source>
</evidence>
<dbReference type="BioCyc" id="PSYR629263:G11X0-8828-MONOMER"/>
<dbReference type="GO" id="GO:0007165">
    <property type="term" value="P:signal transduction"/>
    <property type="evidence" value="ECO:0007669"/>
    <property type="project" value="UniProtKB-KW"/>
</dbReference>
<name>F3GRH0_PSESJ</name>
<keyword evidence="3" id="KW-0488">Methylation</keyword>
<evidence type="ECO:0000259" key="10">
    <source>
        <dbReference type="PROSITE" id="PS50111"/>
    </source>
</evidence>
<comment type="subcellular location">
    <subcellularLocation>
        <location evidence="1">Cell membrane</location>
    </subcellularLocation>
</comment>
<comment type="caution">
    <text evidence="11">The sequence shown here is derived from an EMBL/GenBank/DDBJ whole genome shotgun (WGS) entry which is preliminary data.</text>
</comment>
<feature type="non-terminal residue" evidence="11">
    <location>
        <position position="1"/>
    </location>
</feature>
<reference evidence="11 12" key="1">
    <citation type="journal article" date="2011" name="PLoS Pathog.">
        <title>Dynamic evolution of pathogenicity revealed by sequencing and comparative genomics of 19 Pseudomonas syringae isolates.</title>
        <authorList>
            <person name="Baltrus D.A."/>
            <person name="Nishimura M.T."/>
            <person name="Romanchuk A."/>
            <person name="Chang J.H."/>
            <person name="Mukhtar M.S."/>
            <person name="Cherkis K."/>
            <person name="Roach J."/>
            <person name="Grant S.R."/>
            <person name="Jones C.D."/>
            <person name="Dangl J.L."/>
        </authorList>
    </citation>
    <scope>NUCLEOTIDE SEQUENCE [LARGE SCALE GENOMIC DNA]</scope>
    <source>
        <strain evidence="11 12">1704B</strain>
    </source>
</reference>
<dbReference type="Proteomes" id="UP000004986">
    <property type="component" value="Unassembled WGS sequence"/>
</dbReference>
<feature type="non-terminal residue" evidence="11">
    <location>
        <position position="39"/>
    </location>
</feature>
<dbReference type="PANTHER" id="PTHR32089">
    <property type="entry name" value="METHYL-ACCEPTING CHEMOTAXIS PROTEIN MCPB"/>
    <property type="match status" value="1"/>
</dbReference>
<dbReference type="Pfam" id="PF00015">
    <property type="entry name" value="MCPsignal"/>
    <property type="match status" value="1"/>
</dbReference>
<dbReference type="GO" id="GO:0006935">
    <property type="term" value="P:chemotaxis"/>
    <property type="evidence" value="ECO:0007669"/>
    <property type="project" value="InterPro"/>
</dbReference>
<accession>F3GRH0</accession>
<feature type="domain" description="Methyl-accepting transducer" evidence="10">
    <location>
        <begin position="1"/>
        <end position="39"/>
    </location>
</feature>
<gene>
    <name evidence="11" type="ORF">PSYPI_47703</name>
</gene>
<evidence type="ECO:0000256" key="7">
    <source>
        <dbReference type="ARBA" id="ARBA00023224"/>
    </source>
</evidence>
<dbReference type="AlphaFoldDB" id="F3GRH0"/>
<protein>
    <recommendedName>
        <fullName evidence="10">Methyl-accepting transducer domain-containing protein</fullName>
    </recommendedName>
</protein>
<evidence type="ECO:0000256" key="2">
    <source>
        <dbReference type="ARBA" id="ARBA00022475"/>
    </source>
</evidence>
<keyword evidence="5" id="KW-1133">Transmembrane helix</keyword>
<evidence type="ECO:0000256" key="6">
    <source>
        <dbReference type="ARBA" id="ARBA00023136"/>
    </source>
</evidence>
<comment type="similarity">
    <text evidence="8">Belongs to the methyl-accepting chemotaxis (MCP) protein family.</text>
</comment>
<evidence type="ECO:0000256" key="8">
    <source>
        <dbReference type="ARBA" id="ARBA00029447"/>
    </source>
</evidence>
<dbReference type="GO" id="GO:0004888">
    <property type="term" value="F:transmembrane signaling receptor activity"/>
    <property type="evidence" value="ECO:0007669"/>
    <property type="project" value="InterPro"/>
</dbReference>